<dbReference type="SMART" id="SM01097">
    <property type="entry name" value="CPSase_sm_chain"/>
    <property type="match status" value="1"/>
</dbReference>
<evidence type="ECO:0000313" key="14">
    <source>
        <dbReference type="Proteomes" id="UP000076490"/>
    </source>
</evidence>
<dbReference type="EC" id="6.3.5.5" evidence="11"/>
<feature type="active site" evidence="11">
    <location>
        <position position="337"/>
    </location>
</feature>
<dbReference type="PANTHER" id="PTHR43418">
    <property type="entry name" value="MULTIFUNCTIONAL TRYPTOPHAN BIOSYNTHESIS PROTEIN-RELATED"/>
    <property type="match status" value="1"/>
</dbReference>
<dbReference type="SUPFAM" id="SSF52317">
    <property type="entry name" value="Class I glutamine amidotransferase-like"/>
    <property type="match status" value="1"/>
</dbReference>
<name>A0A165GYV9_9BACL</name>
<evidence type="ECO:0000256" key="5">
    <source>
        <dbReference type="ARBA" id="ARBA00022741"/>
    </source>
</evidence>
<evidence type="ECO:0000256" key="9">
    <source>
        <dbReference type="ARBA" id="ARBA00048816"/>
    </source>
</evidence>
<evidence type="ECO:0000256" key="6">
    <source>
        <dbReference type="ARBA" id="ARBA00022840"/>
    </source>
</evidence>
<dbReference type="HAMAP" id="MF_01209">
    <property type="entry name" value="CPSase_S_chain"/>
    <property type="match status" value="1"/>
</dbReference>
<feature type="binding site" evidence="11">
    <location>
        <position position="223"/>
    </location>
    <ligand>
        <name>L-glutamine</name>
        <dbReference type="ChEBI" id="CHEBI:58359"/>
    </ligand>
</feature>
<dbReference type="PANTHER" id="PTHR43418:SF7">
    <property type="entry name" value="CARBAMOYL-PHOSPHATE SYNTHASE SMALL CHAIN"/>
    <property type="match status" value="1"/>
</dbReference>
<dbReference type="InterPro" id="IPR036480">
    <property type="entry name" value="CarbP_synth_ssu_N_sf"/>
</dbReference>
<comment type="caution">
    <text evidence="13">The sequence shown here is derived from an EMBL/GenBank/DDBJ whole genome shotgun (WGS) entry which is preliminary data.</text>
</comment>
<feature type="region of interest" description="CPSase" evidence="11">
    <location>
        <begin position="1"/>
        <end position="174"/>
    </location>
</feature>
<comment type="similarity">
    <text evidence="3 11">Belongs to the CarA family.</text>
</comment>
<protein>
    <recommendedName>
        <fullName evidence="11">Carbamoyl phosphate synthase small chain</fullName>
        <ecNumber evidence="11">6.3.5.5</ecNumber>
    </recommendedName>
    <alternativeName>
        <fullName evidence="11">Carbamoyl phosphate synthetase glutamine chain</fullName>
    </alternativeName>
</protein>
<reference evidence="13 14" key="1">
    <citation type="submission" date="2016-01" db="EMBL/GenBank/DDBJ databases">
        <title>Whole genome sequencing of Bhargavaea cecembensis T14.</title>
        <authorList>
            <person name="Hong K.W."/>
        </authorList>
    </citation>
    <scope>NUCLEOTIDE SEQUENCE [LARGE SCALE GENOMIC DNA]</scope>
    <source>
        <strain evidence="13 14">T14</strain>
    </source>
</reference>
<evidence type="ECO:0000259" key="12">
    <source>
        <dbReference type="SMART" id="SM01097"/>
    </source>
</evidence>
<dbReference type="CDD" id="cd01744">
    <property type="entry name" value="GATase1_CPSase"/>
    <property type="match status" value="1"/>
</dbReference>
<dbReference type="InterPro" id="IPR029062">
    <property type="entry name" value="Class_I_gatase-like"/>
</dbReference>
<comment type="caution">
    <text evidence="11">Lacks conserved residue(s) required for the propagation of feature annotation.</text>
</comment>
<keyword evidence="8 11" id="KW-0665">Pyrimidine biosynthesis</keyword>
<sequence length="368" mass="39750">MTKKRYLILEDGTVFEGEAFGADRGMVGEVVFTTSMSGYQEALTNPSNTGVILVMTYPLIGNYGVNRDDSESVDLNLGALAVRAIEDQPSNFRCDETLSSFMEKRSIPGISEIDTRKLTRIIRSKGTMKGMLTEAGKDVNLDTALQVLAASEMAPGLVEAVSTKRPYPSPGRGKRVAVVDYGMKHGILRELNNRGCDVLVVPYDTSAEDVLAWHPDGILLSNGPGNPEDVAEAPAFIREVLGKVPIFGINLGHELLAISCGAKTFKMGFGHHGGNHPVKDLQTGRTEITSQNHQYAVDLDSLEGTGLTVTHVALNDGTVEGLAHETHAAFSVQFDPEASPGPEDSNHLFDRFIDTMERHNGKEIIANA</sequence>
<dbReference type="Gene3D" id="3.50.30.20">
    <property type="entry name" value="Carbamoyl-phosphate synthase small subunit, N-terminal domain"/>
    <property type="match status" value="1"/>
</dbReference>
<evidence type="ECO:0000256" key="8">
    <source>
        <dbReference type="ARBA" id="ARBA00022975"/>
    </source>
</evidence>
<dbReference type="GO" id="GO:0044205">
    <property type="term" value="P:'de novo' UMP biosynthetic process"/>
    <property type="evidence" value="ECO:0007669"/>
    <property type="project" value="UniProtKB-UniRule"/>
</dbReference>
<evidence type="ECO:0000256" key="1">
    <source>
        <dbReference type="ARBA" id="ARBA00004812"/>
    </source>
</evidence>
<dbReference type="SUPFAM" id="SSF52021">
    <property type="entry name" value="Carbamoyl phosphate synthetase, small subunit N-terminal domain"/>
    <property type="match status" value="1"/>
</dbReference>
<proteinExistence type="inferred from homology"/>
<dbReference type="InterPro" id="IPR002474">
    <property type="entry name" value="CarbamoylP_synth_ssu_N"/>
</dbReference>
<keyword evidence="7 11" id="KW-0315">Glutamine amidotransferase</keyword>
<comment type="subunit">
    <text evidence="11">Composed of two chains; the small (or glutamine) chain promotes the hydrolysis of glutamine to ammonia, which is used by the large (or ammonia) chain to synthesize carbamoyl phosphate. Tetramer of heterodimers (alpha,beta)4.</text>
</comment>
<dbReference type="NCBIfam" id="TIGR01368">
    <property type="entry name" value="CPSaseIIsmall"/>
    <property type="match status" value="1"/>
</dbReference>
<dbReference type="AlphaFoldDB" id="A0A165GYV9"/>
<dbReference type="RefSeq" id="WP_063179484.1">
    <property type="nucleotide sequence ID" value="NZ_LQNT01000009.1"/>
</dbReference>
<dbReference type="NCBIfam" id="NF009475">
    <property type="entry name" value="PRK12838.1"/>
    <property type="match status" value="1"/>
</dbReference>
<comment type="catalytic activity">
    <reaction evidence="10 11">
        <text>L-glutamine + H2O = L-glutamate + NH4(+)</text>
        <dbReference type="Rhea" id="RHEA:15889"/>
        <dbReference type="ChEBI" id="CHEBI:15377"/>
        <dbReference type="ChEBI" id="CHEBI:28938"/>
        <dbReference type="ChEBI" id="CHEBI:29985"/>
        <dbReference type="ChEBI" id="CHEBI:58359"/>
    </reaction>
</comment>
<dbReference type="FunFam" id="3.50.30.20:FF:000001">
    <property type="entry name" value="Carbamoyl-phosphate synthase small chain"/>
    <property type="match status" value="1"/>
</dbReference>
<feature type="binding site" evidence="11">
    <location>
        <position position="251"/>
    </location>
    <ligand>
        <name>L-glutamine</name>
        <dbReference type="ChEBI" id="CHEBI:58359"/>
    </ligand>
</feature>
<keyword evidence="6 11" id="KW-0067">ATP-binding</keyword>
<dbReference type="Pfam" id="PF00117">
    <property type="entry name" value="GATase"/>
    <property type="match status" value="1"/>
</dbReference>
<comment type="pathway">
    <text evidence="2 11">Amino-acid biosynthesis; L-arginine biosynthesis; carbamoyl phosphate from bicarbonate: step 1/1.</text>
</comment>
<comment type="pathway">
    <text evidence="1 11">Pyrimidine metabolism; UMP biosynthesis via de novo pathway; (S)-dihydroorotate from bicarbonate: step 1/3.</text>
</comment>
<dbReference type="InterPro" id="IPR017926">
    <property type="entry name" value="GATASE"/>
</dbReference>
<evidence type="ECO:0000256" key="3">
    <source>
        <dbReference type="ARBA" id="ARBA00007800"/>
    </source>
</evidence>
<keyword evidence="4 11" id="KW-0436">Ligase</keyword>
<evidence type="ECO:0000256" key="10">
    <source>
        <dbReference type="ARBA" id="ARBA00049285"/>
    </source>
</evidence>
<dbReference type="OrthoDB" id="9804328at2"/>
<evidence type="ECO:0000256" key="4">
    <source>
        <dbReference type="ARBA" id="ARBA00022598"/>
    </source>
</evidence>
<dbReference type="PRINTS" id="PR00096">
    <property type="entry name" value="GATASE"/>
</dbReference>
<dbReference type="InterPro" id="IPR050472">
    <property type="entry name" value="Anth_synth/Amidotransfase"/>
</dbReference>
<evidence type="ECO:0000256" key="11">
    <source>
        <dbReference type="HAMAP-Rule" id="MF_01209"/>
    </source>
</evidence>
<accession>A0A165GYV9</accession>
<dbReference type="GO" id="GO:0004088">
    <property type="term" value="F:carbamoyl-phosphate synthase (glutamine-hydrolyzing) activity"/>
    <property type="evidence" value="ECO:0007669"/>
    <property type="project" value="UniProtKB-UniRule"/>
</dbReference>
<dbReference type="EMBL" id="LQNT01000009">
    <property type="protein sequence ID" value="KZE38215.1"/>
    <property type="molecule type" value="Genomic_DNA"/>
</dbReference>
<feature type="binding site" evidence="11">
    <location>
        <position position="47"/>
    </location>
    <ligand>
        <name>L-glutamine</name>
        <dbReference type="ChEBI" id="CHEBI:58359"/>
    </ligand>
</feature>
<dbReference type="PRINTS" id="PR00099">
    <property type="entry name" value="CPSGATASE"/>
</dbReference>
<keyword evidence="11" id="KW-0055">Arginine biosynthesis</keyword>
<keyword evidence="11" id="KW-0028">Amino-acid biosynthesis</keyword>
<feature type="domain" description="Carbamoyl-phosphate synthase small subunit N-terminal" evidence="12">
    <location>
        <begin position="3"/>
        <end position="133"/>
    </location>
</feature>
<dbReference type="Proteomes" id="UP000076490">
    <property type="component" value="Unassembled WGS sequence"/>
</dbReference>
<evidence type="ECO:0000256" key="2">
    <source>
        <dbReference type="ARBA" id="ARBA00005077"/>
    </source>
</evidence>
<evidence type="ECO:0000313" key="13">
    <source>
        <dbReference type="EMBL" id="KZE38215.1"/>
    </source>
</evidence>
<comment type="function">
    <text evidence="11">Small subunit of the glutamine-dependent carbamoyl phosphate synthetase (CPSase). CPSase catalyzes the formation of carbamoyl phosphate from the ammonia moiety of glutamine, carbonate, and phosphate donated by ATP, constituting the first step of 2 biosynthetic pathways, one leading to arginine and/or urea and the other to pyrimidine nucleotides. The small subunit (glutamine amidotransferase) binds and cleaves glutamine to supply the large subunit with the substrate ammonia.</text>
</comment>
<keyword evidence="5 11" id="KW-0547">Nucleotide-binding</keyword>
<dbReference type="InterPro" id="IPR035686">
    <property type="entry name" value="CPSase_GATase1"/>
</dbReference>
<feature type="binding site" evidence="11">
    <location>
        <position position="292"/>
    </location>
    <ligand>
        <name>L-glutamine</name>
        <dbReference type="ChEBI" id="CHEBI:58359"/>
    </ligand>
</feature>
<dbReference type="Pfam" id="PF00988">
    <property type="entry name" value="CPSase_sm_chain"/>
    <property type="match status" value="1"/>
</dbReference>
<dbReference type="InterPro" id="IPR006274">
    <property type="entry name" value="CarbamoylP_synth_ssu"/>
</dbReference>
<dbReference type="GO" id="GO:0006207">
    <property type="term" value="P:'de novo' pyrimidine nucleobase biosynthetic process"/>
    <property type="evidence" value="ECO:0007669"/>
    <property type="project" value="InterPro"/>
</dbReference>
<gene>
    <name evidence="11" type="primary">carA</name>
    <name evidence="13" type="ORF">AV656_04645</name>
</gene>
<dbReference type="GO" id="GO:0006526">
    <property type="term" value="P:L-arginine biosynthetic process"/>
    <property type="evidence" value="ECO:0007669"/>
    <property type="project" value="UniProtKB-UniRule"/>
</dbReference>
<dbReference type="Gene3D" id="3.40.50.880">
    <property type="match status" value="1"/>
</dbReference>
<dbReference type="UniPathway" id="UPA00068">
    <property type="reaction ID" value="UER00171"/>
</dbReference>
<dbReference type="GO" id="GO:0004359">
    <property type="term" value="F:glutaminase activity"/>
    <property type="evidence" value="ECO:0007669"/>
    <property type="project" value="RHEA"/>
</dbReference>
<comment type="catalytic activity">
    <reaction evidence="9 11">
        <text>hydrogencarbonate + L-glutamine + 2 ATP + H2O = carbamoyl phosphate + L-glutamate + 2 ADP + phosphate + 2 H(+)</text>
        <dbReference type="Rhea" id="RHEA:18633"/>
        <dbReference type="ChEBI" id="CHEBI:15377"/>
        <dbReference type="ChEBI" id="CHEBI:15378"/>
        <dbReference type="ChEBI" id="CHEBI:17544"/>
        <dbReference type="ChEBI" id="CHEBI:29985"/>
        <dbReference type="ChEBI" id="CHEBI:30616"/>
        <dbReference type="ChEBI" id="CHEBI:43474"/>
        <dbReference type="ChEBI" id="CHEBI:58228"/>
        <dbReference type="ChEBI" id="CHEBI:58359"/>
        <dbReference type="ChEBI" id="CHEBI:456216"/>
        <dbReference type="EC" id="6.3.5.5"/>
    </reaction>
</comment>
<evidence type="ECO:0000256" key="7">
    <source>
        <dbReference type="ARBA" id="ARBA00022962"/>
    </source>
</evidence>
<feature type="binding site" evidence="11">
    <location>
        <position position="225"/>
    </location>
    <ligand>
        <name>L-glutamine</name>
        <dbReference type="ChEBI" id="CHEBI:58359"/>
    </ligand>
</feature>
<dbReference type="GO" id="GO:0006541">
    <property type="term" value="P:glutamine metabolic process"/>
    <property type="evidence" value="ECO:0007669"/>
    <property type="project" value="InterPro"/>
</dbReference>
<dbReference type="UniPathway" id="UPA00070">
    <property type="reaction ID" value="UER00115"/>
</dbReference>
<organism evidence="13 14">
    <name type="scientific">Bhargavaea cecembensis</name>
    <dbReference type="NCBI Taxonomy" id="394098"/>
    <lineage>
        <taxon>Bacteria</taxon>
        <taxon>Bacillati</taxon>
        <taxon>Bacillota</taxon>
        <taxon>Bacilli</taxon>
        <taxon>Bacillales</taxon>
        <taxon>Caryophanaceae</taxon>
        <taxon>Bhargavaea</taxon>
    </lineage>
</organism>
<feature type="binding site" evidence="11">
    <location>
        <position position="295"/>
    </location>
    <ligand>
        <name>L-glutamine</name>
        <dbReference type="ChEBI" id="CHEBI:58359"/>
    </ligand>
</feature>
<dbReference type="PROSITE" id="PS51273">
    <property type="entry name" value="GATASE_TYPE_1"/>
    <property type="match status" value="1"/>
</dbReference>
<dbReference type="GO" id="GO:0005524">
    <property type="term" value="F:ATP binding"/>
    <property type="evidence" value="ECO:0007669"/>
    <property type="project" value="UniProtKB-UniRule"/>
</dbReference>